<sequence length="1067" mass="121574">MSYVELQVTSNFSFRRGGSHPEELVDQAADLGYDAIGITDRNTFAGLVRAYVVARDRNIRLIPGVRLDLVDGPSLLAYPKDKVAYARLSALLTKGNLRAEKEKCYLYKKDVYEHSEGSIFIIIPPGKLTNDFEFELVFKTHVQEYWSNLQELFVAATRSYLGDDMKRLFLLSELNVPLVATNDVHYHAPERRELQDVLTCVREKCTIFNAGYKLHQNAERFLKPATEIGRLFNQYPEAVANARMIADACRFDLKTLKYQYPHELTTDGRTPQQQLEWLTWKGAEEIYPEGIPKKVKASLIDELNIIQETDTANYFLTVEDYVRWARNRRILCQGRGSAANSAVCFVLGITSVAPDKFNLLFARFLSKERNEPPDIDVDFEHERREEVIQYVFERFGRDRAAILPTVTMLHFKGAIRDVGRAMGLSVDVVGKLSEAFGDFSEEDMNTGQLRSFGLNAKEPLLLKVMQLTSQMIGFPRQLGQHTGGFVITDGKLSDLCPIFHARMENRTNIEWNKDDIDALGFMKVDILALGMLTCIRKAFDLVEKHYGKQLTLANIPQDDPAVYEMITEADTLGVFQIESRAQMSMLPRMKPNCFYDLVIEVAIVRPGPIQGDMVHPYIRRRNGEEAVDYPSDEIRSILERTLGVPLFQEQAMELAIVAAGFTPGEADLLRRSMATFKFNGLVTKFEHKLINGMTSRGYSKDFAQRIFKQLEGFGSYGFPESHAASFALLVYVSCWLKHYYPDVFAAALLNSQPMGFYQPAQIVRNAQEHEVRILEIDVNYSEWNNLLEGKHGRYCQLRLGFRQIKGIREEEMEKLVRGRVKHYTEVHQLCDAGVSVATMEKLANADAFRSMGLDRRQALWQVSALHDRPVALYEGQPSESNYEPQVDLPLLRQSEHVVQDYATTGLSVKGHPISFVRDKLELLHIITASQANKTENKKLIKTAGLILIRQRPGTAKGVCFITLEDETGTTNLVVFPKLFDKYRKEILHARLLMVEGVVERTEVTHIIVRRVFDITKLLGDLTAIRNEKQPVLTLSRADEKASPFIPMEKPLKTQQPEEHFHKGRNFK</sequence>
<dbReference type="InterPro" id="IPR004365">
    <property type="entry name" value="NA-bd_OB_tRNA"/>
</dbReference>
<dbReference type="NCBIfam" id="TIGR00594">
    <property type="entry name" value="polc"/>
    <property type="match status" value="1"/>
</dbReference>
<dbReference type="HAMAP" id="MF_01902">
    <property type="entry name" value="DNApol_error_prone"/>
    <property type="match status" value="1"/>
</dbReference>
<evidence type="ECO:0000256" key="7">
    <source>
        <dbReference type="ARBA" id="ARBA00022695"/>
    </source>
</evidence>
<dbReference type="InterPro" id="IPR029460">
    <property type="entry name" value="DNAPol_HHH"/>
</dbReference>
<evidence type="ECO:0000256" key="1">
    <source>
        <dbReference type="ARBA" id="ARBA00004496"/>
    </source>
</evidence>
<evidence type="ECO:0000313" key="15">
    <source>
        <dbReference type="Proteomes" id="UP000251402"/>
    </source>
</evidence>
<keyword evidence="5" id="KW-0963">Cytoplasm</keyword>
<dbReference type="Pfam" id="PF02811">
    <property type="entry name" value="PHP"/>
    <property type="match status" value="1"/>
</dbReference>
<comment type="catalytic activity">
    <reaction evidence="12">
        <text>DNA(n) + a 2'-deoxyribonucleoside 5'-triphosphate = DNA(n+1) + diphosphate</text>
        <dbReference type="Rhea" id="RHEA:22508"/>
        <dbReference type="Rhea" id="RHEA-COMP:17339"/>
        <dbReference type="Rhea" id="RHEA-COMP:17340"/>
        <dbReference type="ChEBI" id="CHEBI:33019"/>
        <dbReference type="ChEBI" id="CHEBI:61560"/>
        <dbReference type="ChEBI" id="CHEBI:173112"/>
        <dbReference type="EC" id="2.7.7.7"/>
    </reaction>
</comment>
<dbReference type="NCBIfam" id="NF004225">
    <property type="entry name" value="PRK05672.1"/>
    <property type="match status" value="1"/>
</dbReference>
<evidence type="ECO:0000256" key="11">
    <source>
        <dbReference type="ARBA" id="ARBA00023204"/>
    </source>
</evidence>
<evidence type="ECO:0000256" key="8">
    <source>
        <dbReference type="ARBA" id="ARBA00022705"/>
    </source>
</evidence>
<dbReference type="InterPro" id="IPR023073">
    <property type="entry name" value="DnaE2"/>
</dbReference>
<keyword evidence="7 14" id="KW-0548">Nucleotidyltransferase</keyword>
<evidence type="ECO:0000259" key="13">
    <source>
        <dbReference type="SMART" id="SM00481"/>
    </source>
</evidence>
<evidence type="ECO:0000256" key="12">
    <source>
        <dbReference type="ARBA" id="ARBA00049244"/>
    </source>
</evidence>
<dbReference type="GO" id="GO:0006260">
    <property type="term" value="P:DNA replication"/>
    <property type="evidence" value="ECO:0007669"/>
    <property type="project" value="UniProtKB-KW"/>
</dbReference>
<dbReference type="InterPro" id="IPR004013">
    <property type="entry name" value="PHP_dom"/>
</dbReference>
<dbReference type="GO" id="GO:0008408">
    <property type="term" value="F:3'-5' exonuclease activity"/>
    <property type="evidence" value="ECO:0007669"/>
    <property type="project" value="InterPro"/>
</dbReference>
<comment type="similarity">
    <text evidence="2">Belongs to the DNA polymerase type-C family. DnaE2 subfamily.</text>
</comment>
<keyword evidence="9" id="KW-0227">DNA damage</keyword>
<dbReference type="GO" id="GO:0006281">
    <property type="term" value="P:DNA repair"/>
    <property type="evidence" value="ECO:0007669"/>
    <property type="project" value="UniProtKB-KW"/>
</dbReference>
<dbReference type="EC" id="2.7.7.7" evidence="3"/>
<dbReference type="PANTHER" id="PTHR32294">
    <property type="entry name" value="DNA POLYMERASE III SUBUNIT ALPHA"/>
    <property type="match status" value="1"/>
</dbReference>
<dbReference type="Pfam" id="PF07733">
    <property type="entry name" value="DNA_pol3_alpha"/>
    <property type="match status" value="1"/>
</dbReference>
<dbReference type="EMBL" id="CP043450">
    <property type="protein sequence ID" value="QEM12391.1"/>
    <property type="molecule type" value="Genomic_DNA"/>
</dbReference>
<dbReference type="SUPFAM" id="SSF89550">
    <property type="entry name" value="PHP domain-like"/>
    <property type="match status" value="1"/>
</dbReference>
<evidence type="ECO:0000256" key="10">
    <source>
        <dbReference type="ARBA" id="ARBA00022932"/>
    </source>
</evidence>
<dbReference type="CDD" id="cd07434">
    <property type="entry name" value="PHP_PolIIIA_DnaE2"/>
    <property type="match status" value="1"/>
</dbReference>
<keyword evidence="6 14" id="KW-0808">Transferase</keyword>
<dbReference type="InterPro" id="IPR011708">
    <property type="entry name" value="DNA_pol3_alpha_NTPase_dom"/>
</dbReference>
<feature type="domain" description="Polymerase/histidinol phosphatase N-terminal" evidence="13">
    <location>
        <begin position="4"/>
        <end position="71"/>
    </location>
</feature>
<dbReference type="Pfam" id="PF17657">
    <property type="entry name" value="DNA_pol3_finger"/>
    <property type="match status" value="1"/>
</dbReference>
<evidence type="ECO:0000256" key="4">
    <source>
        <dbReference type="ARBA" id="ARBA00017273"/>
    </source>
</evidence>
<dbReference type="Gene3D" id="3.20.20.140">
    <property type="entry name" value="Metal-dependent hydrolases"/>
    <property type="match status" value="1"/>
</dbReference>
<evidence type="ECO:0000256" key="5">
    <source>
        <dbReference type="ARBA" id="ARBA00022490"/>
    </source>
</evidence>
<name>A0A5C1I5L6_9SPHI</name>
<keyword evidence="8" id="KW-0235">DNA replication</keyword>
<dbReference type="CDD" id="cd04485">
    <property type="entry name" value="DnaE_OBF"/>
    <property type="match status" value="1"/>
</dbReference>
<evidence type="ECO:0000256" key="2">
    <source>
        <dbReference type="ARBA" id="ARBA00007391"/>
    </source>
</evidence>
<dbReference type="RefSeq" id="WP_112575412.1">
    <property type="nucleotide sequence ID" value="NZ_CP043450.1"/>
</dbReference>
<keyword evidence="11" id="KW-0234">DNA repair</keyword>
<dbReference type="KEGG" id="mrub:DEO27_021005"/>
<gene>
    <name evidence="14" type="primary">dnaE</name>
    <name evidence="14" type="ORF">DEO27_021005</name>
</gene>
<proteinExistence type="inferred from homology"/>
<dbReference type="InterPro" id="IPR004805">
    <property type="entry name" value="DnaE2/DnaE/PolC"/>
</dbReference>
<reference evidence="14" key="1">
    <citation type="submission" date="2019-08" db="EMBL/GenBank/DDBJ databases">
        <title>Comparative genome analysis confer to the adaptation heavy metal polluted environment.</title>
        <authorList>
            <person name="Li Y."/>
        </authorList>
    </citation>
    <scope>NUCLEOTIDE SEQUENCE [LARGE SCALE GENOMIC DNA]</scope>
    <source>
        <strain evidence="14">P1</strain>
    </source>
</reference>
<accession>A0A5C1I5L6</accession>
<evidence type="ECO:0000256" key="3">
    <source>
        <dbReference type="ARBA" id="ARBA00012417"/>
    </source>
</evidence>
<dbReference type="InterPro" id="IPR040982">
    <property type="entry name" value="DNA_pol3_finger"/>
</dbReference>
<evidence type="ECO:0000256" key="9">
    <source>
        <dbReference type="ARBA" id="ARBA00022763"/>
    </source>
</evidence>
<dbReference type="AlphaFoldDB" id="A0A5C1I5L6"/>
<dbReference type="GO" id="GO:0005737">
    <property type="term" value="C:cytoplasm"/>
    <property type="evidence" value="ECO:0007669"/>
    <property type="project" value="UniProtKB-SubCell"/>
</dbReference>
<evidence type="ECO:0000256" key="6">
    <source>
        <dbReference type="ARBA" id="ARBA00022679"/>
    </source>
</evidence>
<comment type="subcellular location">
    <subcellularLocation>
        <location evidence="1">Cytoplasm</location>
    </subcellularLocation>
</comment>
<dbReference type="Proteomes" id="UP000251402">
    <property type="component" value="Chromosome"/>
</dbReference>
<dbReference type="InterPro" id="IPR016195">
    <property type="entry name" value="Pol/histidinol_Pase-like"/>
</dbReference>
<keyword evidence="15" id="KW-1185">Reference proteome</keyword>
<evidence type="ECO:0000313" key="14">
    <source>
        <dbReference type="EMBL" id="QEM12391.1"/>
    </source>
</evidence>
<dbReference type="PANTHER" id="PTHR32294:SF4">
    <property type="entry name" value="ERROR-PRONE DNA POLYMERASE"/>
    <property type="match status" value="1"/>
</dbReference>
<dbReference type="SMART" id="SM00481">
    <property type="entry name" value="POLIIIAc"/>
    <property type="match status" value="1"/>
</dbReference>
<dbReference type="Pfam" id="PF14579">
    <property type="entry name" value="HHH_6"/>
    <property type="match status" value="1"/>
</dbReference>
<protein>
    <recommendedName>
        <fullName evidence="4">Error-prone DNA polymerase</fullName>
        <ecNumber evidence="3">2.7.7.7</ecNumber>
    </recommendedName>
</protein>
<dbReference type="InterPro" id="IPR003141">
    <property type="entry name" value="Pol/His_phosphatase_N"/>
</dbReference>
<keyword evidence="10" id="KW-0239">DNA-directed DNA polymerase</keyword>
<dbReference type="OrthoDB" id="9803237at2"/>
<dbReference type="Pfam" id="PF01336">
    <property type="entry name" value="tRNA_anti-codon"/>
    <property type="match status" value="1"/>
</dbReference>
<organism evidence="14 15">
    <name type="scientific">Mucilaginibacter rubeus</name>
    <dbReference type="NCBI Taxonomy" id="2027860"/>
    <lineage>
        <taxon>Bacteria</taxon>
        <taxon>Pseudomonadati</taxon>
        <taxon>Bacteroidota</taxon>
        <taxon>Sphingobacteriia</taxon>
        <taxon>Sphingobacteriales</taxon>
        <taxon>Sphingobacteriaceae</taxon>
        <taxon>Mucilaginibacter</taxon>
    </lineage>
</organism>
<dbReference type="GO" id="GO:0003676">
    <property type="term" value="F:nucleic acid binding"/>
    <property type="evidence" value="ECO:0007669"/>
    <property type="project" value="InterPro"/>
</dbReference>
<dbReference type="GO" id="GO:0003887">
    <property type="term" value="F:DNA-directed DNA polymerase activity"/>
    <property type="evidence" value="ECO:0007669"/>
    <property type="project" value="UniProtKB-KW"/>
</dbReference>